<comment type="caution">
    <text evidence="1">The sequence shown here is derived from an EMBL/GenBank/DDBJ whole genome shotgun (WGS) entry which is preliminary data.</text>
</comment>
<reference evidence="1 2" key="1">
    <citation type="submission" date="2018-10" db="EMBL/GenBank/DDBJ databases">
        <title>Robbsia sp. DHC34, isolated from soil.</title>
        <authorList>
            <person name="Gao Z.-H."/>
            <person name="Qiu L.-H."/>
        </authorList>
    </citation>
    <scope>NUCLEOTIDE SEQUENCE [LARGE SCALE GENOMIC DNA]</scope>
    <source>
        <strain evidence="1 2">DHC34</strain>
    </source>
</reference>
<protein>
    <submittedName>
        <fullName evidence="1">Uncharacterized protein</fullName>
    </submittedName>
</protein>
<accession>A0A494Y668</accession>
<evidence type="ECO:0000313" key="1">
    <source>
        <dbReference type="EMBL" id="RKP57793.1"/>
    </source>
</evidence>
<organism evidence="1 2">
    <name type="scientific">Pararobbsia silviterrae</name>
    <dbReference type="NCBI Taxonomy" id="1792498"/>
    <lineage>
        <taxon>Bacteria</taxon>
        <taxon>Pseudomonadati</taxon>
        <taxon>Pseudomonadota</taxon>
        <taxon>Betaproteobacteria</taxon>
        <taxon>Burkholderiales</taxon>
        <taxon>Burkholderiaceae</taxon>
        <taxon>Pararobbsia</taxon>
    </lineage>
</organism>
<name>A0A494Y668_9BURK</name>
<gene>
    <name evidence="1" type="ORF">D7S86_07630</name>
</gene>
<proteinExistence type="predicted"/>
<dbReference type="RefSeq" id="WP_121085117.1">
    <property type="nucleotide sequence ID" value="NZ_RBZU01000002.1"/>
</dbReference>
<keyword evidence="2" id="KW-1185">Reference proteome</keyword>
<dbReference type="EMBL" id="RBZU01000002">
    <property type="protein sequence ID" value="RKP57793.1"/>
    <property type="molecule type" value="Genomic_DNA"/>
</dbReference>
<sequence>MQGFPAGGYFLEKHVRVPYFRPVVTMFFAAVACSACSSFDPTDAANADPKIGFERAQKLAQENDITCLWAWGADPKSGNYHCEPVKKSSHDDVRLSFNEMALHVVDGGVKLPDGAGTPLRMDIVDGKIQLTPQTTELQALSMPVR</sequence>
<dbReference type="AlphaFoldDB" id="A0A494Y668"/>
<dbReference type="Proteomes" id="UP000270342">
    <property type="component" value="Unassembled WGS sequence"/>
</dbReference>
<evidence type="ECO:0000313" key="2">
    <source>
        <dbReference type="Proteomes" id="UP000270342"/>
    </source>
</evidence>